<dbReference type="AlphaFoldDB" id="A0AAV5QZ62"/>
<dbReference type="InterPro" id="IPR005556">
    <property type="entry name" value="SUN"/>
</dbReference>
<dbReference type="InterPro" id="IPR051526">
    <property type="entry name" value="Beta-Glucosidase_SUN"/>
</dbReference>
<keyword evidence="5" id="KW-0732">Signal</keyword>
<evidence type="ECO:0000313" key="7">
    <source>
        <dbReference type="Proteomes" id="UP001378960"/>
    </source>
</evidence>
<protein>
    <submittedName>
        <fullName evidence="6">Uncharacterized protein</fullName>
    </submittedName>
</protein>
<evidence type="ECO:0000256" key="5">
    <source>
        <dbReference type="SAM" id="SignalP"/>
    </source>
</evidence>
<reference evidence="6 7" key="1">
    <citation type="journal article" date="2023" name="Elife">
        <title>Identification of key yeast species and microbe-microbe interactions impacting larval growth of Drosophila in the wild.</title>
        <authorList>
            <person name="Mure A."/>
            <person name="Sugiura Y."/>
            <person name="Maeda R."/>
            <person name="Honda K."/>
            <person name="Sakurai N."/>
            <person name="Takahashi Y."/>
            <person name="Watada M."/>
            <person name="Katoh T."/>
            <person name="Gotoh A."/>
            <person name="Gotoh Y."/>
            <person name="Taniguchi I."/>
            <person name="Nakamura K."/>
            <person name="Hayashi T."/>
            <person name="Katayama T."/>
            <person name="Uemura T."/>
            <person name="Hattori Y."/>
        </authorList>
    </citation>
    <scope>NUCLEOTIDE SEQUENCE [LARGE SCALE GENOMIC DNA]</scope>
    <source>
        <strain evidence="6 7">PK-24</strain>
    </source>
</reference>
<evidence type="ECO:0000256" key="2">
    <source>
        <dbReference type="ARBA" id="ARBA00010579"/>
    </source>
</evidence>
<accession>A0AAV5QZ62</accession>
<evidence type="ECO:0000256" key="1">
    <source>
        <dbReference type="ARBA" id="ARBA00004173"/>
    </source>
</evidence>
<dbReference type="Pfam" id="PF03856">
    <property type="entry name" value="SUN"/>
    <property type="match status" value="1"/>
</dbReference>
<dbReference type="GO" id="GO:0031505">
    <property type="term" value="P:fungal-type cell wall organization"/>
    <property type="evidence" value="ECO:0007669"/>
    <property type="project" value="TreeGrafter"/>
</dbReference>
<sequence length="387" mass="39981">MKFNQALSILTLSTLVSAAPVVLNHQHHMHKREAAVVTKTEVHTVIVNGANPTQPVLDVVTTADLVNNDELGATATTSAAAETTAAAATTAAATTAAETTADETTSATTAAETTAANSPVEKSSSLKSGSGSFQDGTIPCSEFPSVDGIVAVDWVGLGGWASVMALDGSTSNSCTDGFYCSYACKAGMSKTQWPSNQPSDGRSVGGLLCKGGFLYRSNQNSDSLCENDLATGFVKSELSDVVSLCRTDYPGSENMVVPIELNGGSTQPLSVVDEDTYYMWQGKKTSAQYYVNNAGVSVEDGCIWGTAAAGVGNYAPIVIGSGSTNGLTYLSLIPNPNNKNAANYNIRIEATEGSSINGECTYINGQLSSPDGCTVTVTSGSANIVFY</sequence>
<evidence type="ECO:0000313" key="6">
    <source>
        <dbReference type="EMBL" id="GMM43721.1"/>
    </source>
</evidence>
<dbReference type="PANTHER" id="PTHR31316:SF2">
    <property type="entry name" value="BETA-GLUCOSIDASE-LIKE PROTEIN NCA3, MITOCHONDRIAL-RELATED"/>
    <property type="match status" value="1"/>
</dbReference>
<evidence type="ECO:0000256" key="3">
    <source>
        <dbReference type="ARBA" id="ARBA00023128"/>
    </source>
</evidence>
<comment type="similarity">
    <text evidence="2">Belongs to the SUN family.</text>
</comment>
<name>A0AAV5QZ62_PICKL</name>
<evidence type="ECO:0000256" key="4">
    <source>
        <dbReference type="SAM" id="MobiDB-lite"/>
    </source>
</evidence>
<feature type="chain" id="PRO_5043630072" evidence="5">
    <location>
        <begin position="19"/>
        <end position="387"/>
    </location>
</feature>
<dbReference type="EMBL" id="BTGB01000001">
    <property type="protein sequence ID" value="GMM43721.1"/>
    <property type="molecule type" value="Genomic_DNA"/>
</dbReference>
<keyword evidence="7" id="KW-1185">Reference proteome</keyword>
<dbReference type="GO" id="GO:0009986">
    <property type="term" value="C:cell surface"/>
    <property type="evidence" value="ECO:0007669"/>
    <property type="project" value="TreeGrafter"/>
</dbReference>
<dbReference type="Proteomes" id="UP001378960">
    <property type="component" value="Unassembled WGS sequence"/>
</dbReference>
<dbReference type="GO" id="GO:0005739">
    <property type="term" value="C:mitochondrion"/>
    <property type="evidence" value="ECO:0007669"/>
    <property type="project" value="UniProtKB-SubCell"/>
</dbReference>
<keyword evidence="3" id="KW-0496">Mitochondrion</keyword>
<comment type="caution">
    <text evidence="6">The sequence shown here is derived from an EMBL/GenBank/DDBJ whole genome shotgun (WGS) entry which is preliminary data.</text>
</comment>
<organism evidence="6 7">
    <name type="scientific">Pichia kluyveri</name>
    <name type="common">Yeast</name>
    <dbReference type="NCBI Taxonomy" id="36015"/>
    <lineage>
        <taxon>Eukaryota</taxon>
        <taxon>Fungi</taxon>
        <taxon>Dikarya</taxon>
        <taxon>Ascomycota</taxon>
        <taxon>Saccharomycotina</taxon>
        <taxon>Pichiomycetes</taxon>
        <taxon>Pichiales</taxon>
        <taxon>Pichiaceae</taxon>
        <taxon>Pichia</taxon>
    </lineage>
</organism>
<feature type="signal peptide" evidence="5">
    <location>
        <begin position="1"/>
        <end position="18"/>
    </location>
</feature>
<comment type="subcellular location">
    <subcellularLocation>
        <location evidence="1">Mitochondrion</location>
    </subcellularLocation>
</comment>
<feature type="region of interest" description="Disordered" evidence="4">
    <location>
        <begin position="95"/>
        <end position="132"/>
    </location>
</feature>
<dbReference type="PANTHER" id="PTHR31316">
    <property type="entry name" value="BETA-GLUCOSIDASE-LIKE PROTEIN NCA3, MITOCHONDRIAL-RELATED"/>
    <property type="match status" value="1"/>
</dbReference>
<proteinExistence type="inferred from homology"/>
<dbReference type="GO" id="GO:0009277">
    <property type="term" value="C:fungal-type cell wall"/>
    <property type="evidence" value="ECO:0007669"/>
    <property type="project" value="TreeGrafter"/>
</dbReference>
<gene>
    <name evidence="6" type="ORF">DAPK24_002960</name>
</gene>